<keyword evidence="3" id="KW-0175">Coiled coil</keyword>
<dbReference type="InterPro" id="IPR023179">
    <property type="entry name" value="GTP-bd_ortho_bundle_sf"/>
</dbReference>
<evidence type="ECO:0000313" key="11">
    <source>
        <dbReference type="Proteomes" id="UP001153709"/>
    </source>
</evidence>
<dbReference type="AlphaFoldDB" id="A0A9N9X672"/>
<dbReference type="PRINTS" id="PR00326">
    <property type="entry name" value="GTP1OBG"/>
</dbReference>
<evidence type="ECO:0000256" key="4">
    <source>
        <dbReference type="ARBA" id="ARBA00023134"/>
    </source>
</evidence>
<evidence type="ECO:0000256" key="2">
    <source>
        <dbReference type="ARBA" id="ARBA00022741"/>
    </source>
</evidence>
<evidence type="ECO:0000256" key="6">
    <source>
        <dbReference type="ARBA" id="ARBA00069022"/>
    </source>
</evidence>
<evidence type="ECO:0000256" key="7">
    <source>
        <dbReference type="SAM" id="MobiDB-lite"/>
    </source>
</evidence>
<evidence type="ECO:0000313" key="10">
    <source>
        <dbReference type="EMBL" id="CAG9828930.1"/>
    </source>
</evidence>
<dbReference type="Pfam" id="PF01926">
    <property type="entry name" value="MMR_HSR1"/>
    <property type="match status" value="1"/>
</dbReference>
<dbReference type="PANTHER" id="PTHR11089:SF30">
    <property type="entry name" value="GUANINE NUCLEOTIDE-BINDING PROTEIN-LIKE 3 HOMOLOG"/>
    <property type="match status" value="1"/>
</dbReference>
<dbReference type="Gene3D" id="1.10.1580.10">
    <property type="match status" value="1"/>
</dbReference>
<dbReference type="CDD" id="cd00882">
    <property type="entry name" value="Ras_like_GTPase"/>
    <property type="match status" value="1"/>
</dbReference>
<dbReference type="CDD" id="cd04178">
    <property type="entry name" value="Nucleostemin_like"/>
    <property type="match status" value="1"/>
</dbReference>
<dbReference type="PANTHER" id="PTHR11089">
    <property type="entry name" value="GTP-BINDING PROTEIN-RELATED"/>
    <property type="match status" value="1"/>
</dbReference>
<keyword evidence="5" id="KW-0539">Nucleus</keyword>
<dbReference type="SUPFAM" id="SSF52540">
    <property type="entry name" value="P-loop containing nucleoside triphosphate hydrolases"/>
    <property type="match status" value="1"/>
</dbReference>
<dbReference type="FunFam" id="1.10.1580.10:FF:000002">
    <property type="entry name" value="Guanine nucleotide-binding protein-like 3 (nucleolar)-like"/>
    <property type="match status" value="1"/>
</dbReference>
<dbReference type="OrthoDB" id="444945at2759"/>
<keyword evidence="4" id="KW-0342">GTP-binding</keyword>
<dbReference type="Gene3D" id="3.40.50.300">
    <property type="entry name" value="P-loop containing nucleotide triphosphate hydrolases"/>
    <property type="match status" value="1"/>
</dbReference>
<feature type="domain" description="Guanine nucleotide-binding protein-like 3 N-terminal" evidence="9">
    <location>
        <begin position="16"/>
        <end position="87"/>
    </location>
</feature>
<evidence type="ECO:0000259" key="8">
    <source>
        <dbReference type="Pfam" id="PF01926"/>
    </source>
</evidence>
<organism evidence="10 11">
    <name type="scientific">Diabrotica balteata</name>
    <name type="common">Banded cucumber beetle</name>
    <dbReference type="NCBI Taxonomy" id="107213"/>
    <lineage>
        <taxon>Eukaryota</taxon>
        <taxon>Metazoa</taxon>
        <taxon>Ecdysozoa</taxon>
        <taxon>Arthropoda</taxon>
        <taxon>Hexapoda</taxon>
        <taxon>Insecta</taxon>
        <taxon>Pterygota</taxon>
        <taxon>Neoptera</taxon>
        <taxon>Endopterygota</taxon>
        <taxon>Coleoptera</taxon>
        <taxon>Polyphaga</taxon>
        <taxon>Cucujiformia</taxon>
        <taxon>Chrysomeloidea</taxon>
        <taxon>Chrysomelidae</taxon>
        <taxon>Galerucinae</taxon>
        <taxon>Diabroticina</taxon>
        <taxon>Diabroticites</taxon>
        <taxon>Diabrotica</taxon>
    </lineage>
</organism>
<keyword evidence="11" id="KW-1185">Reference proteome</keyword>
<reference evidence="10" key="1">
    <citation type="submission" date="2022-01" db="EMBL/GenBank/DDBJ databases">
        <authorList>
            <person name="King R."/>
        </authorList>
    </citation>
    <scope>NUCLEOTIDE SEQUENCE</scope>
</reference>
<dbReference type="InterPro" id="IPR006073">
    <property type="entry name" value="GTP-bd"/>
</dbReference>
<proteinExistence type="predicted"/>
<evidence type="ECO:0000256" key="3">
    <source>
        <dbReference type="ARBA" id="ARBA00023054"/>
    </source>
</evidence>
<keyword evidence="2" id="KW-0547">Nucleotide-binding</keyword>
<feature type="region of interest" description="Disordered" evidence="7">
    <location>
        <begin position="520"/>
        <end position="573"/>
    </location>
</feature>
<dbReference type="GO" id="GO:0005525">
    <property type="term" value="F:GTP binding"/>
    <property type="evidence" value="ECO:0007669"/>
    <property type="project" value="UniProtKB-KW"/>
</dbReference>
<comment type="subcellular location">
    <subcellularLocation>
        <location evidence="1">Nucleus</location>
    </subcellularLocation>
</comment>
<evidence type="ECO:0000256" key="1">
    <source>
        <dbReference type="ARBA" id="ARBA00004123"/>
    </source>
</evidence>
<name>A0A9N9X672_DIABA</name>
<feature type="compositionally biased region" description="Polar residues" evidence="7">
    <location>
        <begin position="545"/>
        <end position="558"/>
    </location>
</feature>
<sequence>MAKFHLRKKSKRQPARLRYKIEKKVREHNRKLKKENKNNPKKKREIIQVPNICPFKEDILKEVEALKKQKEEEKLKLKEAAKLERQKQKEESKNEKLTAGLQGLVQNAEIRSKLHEHLTPDSNVKQHETNNEQSLKQYYKEFKKVIEAADVILEVVDARDPLGTRCKQVEQAVLDTKGNKRLVLVLNKADLVPREILDQWLKYLKKTTPTIAFKASTQNQSKKLGQRKLGKGNKVLQSSNSVGAELLMSLLANYCRNKGIKTSIRVGIVGLPNVGKSSIINSLKRSRACNVGATPGVTRAMQEVQLDSKIKLLDSPGIVFASGSDSSASLRNAVRISALSDPITPANAILQRVTKQQMMEMYDVTEYSSPEEFYSLKAARTGRFKKGGVPDAVAAARGLLEDWNNGKIKYYTVPPEEPQNNVHISAAIVTEVAKEFDLDSFETMETDILNKIEKESDTKSKAFVLESLGPVDSIEDMEEEADELITANTNIVSNKKKQKQRGVARLKKLDPEMELEGNQKLNQIRKKQFKKEKKDQRRREKVAMQLSSGLENFNLNKSNESEDYNFDTDFVSK</sequence>
<dbReference type="InterPro" id="IPR014813">
    <property type="entry name" value="Gnl3_N_dom"/>
</dbReference>
<dbReference type="Proteomes" id="UP001153709">
    <property type="component" value="Chromosome 2"/>
</dbReference>
<dbReference type="Pfam" id="PF08701">
    <property type="entry name" value="GN3L_Grn1"/>
    <property type="match status" value="1"/>
</dbReference>
<accession>A0A9N9X672</accession>
<dbReference type="InterPro" id="IPR050755">
    <property type="entry name" value="TRAFAC_YlqF/YawG_RiboMat"/>
</dbReference>
<feature type="compositionally biased region" description="Basic residues" evidence="7">
    <location>
        <begin position="26"/>
        <end position="44"/>
    </location>
</feature>
<feature type="domain" description="G" evidence="8">
    <location>
        <begin position="265"/>
        <end position="336"/>
    </location>
</feature>
<dbReference type="FunFam" id="3.40.50.300:FF:000493">
    <property type="entry name" value="Guanine nucleotide-binding protein-like 3-like protein"/>
    <property type="match status" value="1"/>
</dbReference>
<gene>
    <name evidence="10" type="ORF">DIABBA_LOCUS2808</name>
</gene>
<evidence type="ECO:0000259" key="9">
    <source>
        <dbReference type="Pfam" id="PF08701"/>
    </source>
</evidence>
<dbReference type="InterPro" id="IPR027417">
    <property type="entry name" value="P-loop_NTPase"/>
</dbReference>
<dbReference type="GO" id="GO:0005730">
    <property type="term" value="C:nucleolus"/>
    <property type="evidence" value="ECO:0007669"/>
    <property type="project" value="TreeGrafter"/>
</dbReference>
<protein>
    <recommendedName>
        <fullName evidence="6">Guanine nucleotide-binding protein-like 3 homolog</fullName>
    </recommendedName>
</protein>
<feature type="compositionally biased region" description="Basic and acidic residues" evidence="7">
    <location>
        <begin position="532"/>
        <end position="542"/>
    </location>
</feature>
<dbReference type="EMBL" id="OU898277">
    <property type="protein sequence ID" value="CAG9828930.1"/>
    <property type="molecule type" value="Genomic_DNA"/>
</dbReference>
<feature type="region of interest" description="Disordered" evidence="7">
    <location>
        <begin position="23"/>
        <end position="46"/>
    </location>
</feature>
<evidence type="ECO:0000256" key="5">
    <source>
        <dbReference type="ARBA" id="ARBA00023242"/>
    </source>
</evidence>